<dbReference type="EMBL" id="JARKNE010000003">
    <property type="protein sequence ID" value="KAK5839985.1"/>
    <property type="molecule type" value="Genomic_DNA"/>
</dbReference>
<reference evidence="1 2" key="1">
    <citation type="submission" date="2023-03" db="EMBL/GenBank/DDBJ databases">
        <title>WGS of Gossypium arboreum.</title>
        <authorList>
            <person name="Yu D."/>
        </authorList>
    </citation>
    <scope>NUCLEOTIDE SEQUENCE [LARGE SCALE GENOMIC DNA]</scope>
    <source>
        <tissue evidence="1">Leaf</tissue>
    </source>
</reference>
<keyword evidence="2" id="KW-1185">Reference proteome</keyword>
<name>A0ABR0QKZ8_GOSAR</name>
<sequence>MLANLRSINEVGATYLTNISFEKWNQSYDGSLRYRHMTMNLTKCINSIFKGKHHLPITSVVKETYFCLVAIFSKQAEKYDGNIKGDRIWSKDVMKEIRDNVE</sequence>
<gene>
    <name evidence="1" type="ORF">PVK06_008845</name>
</gene>
<evidence type="ECO:0000313" key="2">
    <source>
        <dbReference type="Proteomes" id="UP001358586"/>
    </source>
</evidence>
<comment type="caution">
    <text evidence="1">The sequence shown here is derived from an EMBL/GenBank/DDBJ whole genome shotgun (WGS) entry which is preliminary data.</text>
</comment>
<organism evidence="1 2">
    <name type="scientific">Gossypium arboreum</name>
    <name type="common">Tree cotton</name>
    <name type="synonym">Gossypium nanking</name>
    <dbReference type="NCBI Taxonomy" id="29729"/>
    <lineage>
        <taxon>Eukaryota</taxon>
        <taxon>Viridiplantae</taxon>
        <taxon>Streptophyta</taxon>
        <taxon>Embryophyta</taxon>
        <taxon>Tracheophyta</taxon>
        <taxon>Spermatophyta</taxon>
        <taxon>Magnoliopsida</taxon>
        <taxon>eudicotyledons</taxon>
        <taxon>Gunneridae</taxon>
        <taxon>Pentapetalae</taxon>
        <taxon>rosids</taxon>
        <taxon>malvids</taxon>
        <taxon>Malvales</taxon>
        <taxon>Malvaceae</taxon>
        <taxon>Malvoideae</taxon>
        <taxon>Gossypium</taxon>
    </lineage>
</organism>
<evidence type="ECO:0000313" key="1">
    <source>
        <dbReference type="EMBL" id="KAK5839985.1"/>
    </source>
</evidence>
<protein>
    <submittedName>
        <fullName evidence="1">Uncharacterized protein</fullName>
    </submittedName>
</protein>
<proteinExistence type="predicted"/>
<dbReference type="Proteomes" id="UP001358586">
    <property type="component" value="Chromosome 3"/>
</dbReference>
<accession>A0ABR0QKZ8</accession>